<reference evidence="3" key="1">
    <citation type="journal article" date="2014" name="Proc. Natl. Acad. Sci. U.S.A.">
        <title>Extensive sampling of basidiomycete genomes demonstrates inadequacy of the white-rot/brown-rot paradigm for wood decay fungi.</title>
        <authorList>
            <person name="Riley R."/>
            <person name="Salamov A.A."/>
            <person name="Brown D.W."/>
            <person name="Nagy L.G."/>
            <person name="Floudas D."/>
            <person name="Held B.W."/>
            <person name="Levasseur A."/>
            <person name="Lombard V."/>
            <person name="Morin E."/>
            <person name="Otillar R."/>
            <person name="Lindquist E.A."/>
            <person name="Sun H."/>
            <person name="LaButti K.M."/>
            <person name="Schmutz J."/>
            <person name="Jabbour D."/>
            <person name="Luo H."/>
            <person name="Baker S.E."/>
            <person name="Pisabarro A.G."/>
            <person name="Walton J.D."/>
            <person name="Blanchette R.A."/>
            <person name="Henrissat B."/>
            <person name="Martin F."/>
            <person name="Cullen D."/>
            <person name="Hibbett D.S."/>
            <person name="Grigoriev I.V."/>
        </authorList>
    </citation>
    <scope>NUCLEOTIDE SEQUENCE [LARGE SCALE GENOMIC DNA]</scope>
    <source>
        <strain evidence="3">FD-172 SS1</strain>
    </source>
</reference>
<dbReference type="OrthoDB" id="3211402at2759"/>
<protein>
    <submittedName>
        <fullName evidence="2">Uncharacterized protein</fullName>
    </submittedName>
</protein>
<dbReference type="EMBL" id="KL198021">
    <property type="protein sequence ID" value="KDQ18480.1"/>
    <property type="molecule type" value="Genomic_DNA"/>
</dbReference>
<sequence length="97" mass="11025">MDTNPVEKRKNAISEIIAQGSEDPSGGPLAKKPKLEVPRQLPWSSNNSAKVHEFIDEMEKPDNFRILFGKRTKKDVRNLFPLNDSYATIVAKRLLTF</sequence>
<dbReference type="Proteomes" id="UP000027195">
    <property type="component" value="Unassembled WGS sequence"/>
</dbReference>
<dbReference type="InParanoid" id="A0A067MUU5"/>
<name>A0A067MUU5_BOTB1</name>
<dbReference type="AlphaFoldDB" id="A0A067MUU5"/>
<accession>A0A067MUU5</accession>
<keyword evidence="3" id="KW-1185">Reference proteome</keyword>
<evidence type="ECO:0000256" key="1">
    <source>
        <dbReference type="SAM" id="MobiDB-lite"/>
    </source>
</evidence>
<organism evidence="2 3">
    <name type="scientific">Botryobasidium botryosum (strain FD-172 SS1)</name>
    <dbReference type="NCBI Taxonomy" id="930990"/>
    <lineage>
        <taxon>Eukaryota</taxon>
        <taxon>Fungi</taxon>
        <taxon>Dikarya</taxon>
        <taxon>Basidiomycota</taxon>
        <taxon>Agaricomycotina</taxon>
        <taxon>Agaricomycetes</taxon>
        <taxon>Cantharellales</taxon>
        <taxon>Botryobasidiaceae</taxon>
        <taxon>Botryobasidium</taxon>
    </lineage>
</organism>
<gene>
    <name evidence="2" type="ORF">BOTBODRAFT_52482</name>
</gene>
<evidence type="ECO:0000313" key="3">
    <source>
        <dbReference type="Proteomes" id="UP000027195"/>
    </source>
</evidence>
<proteinExistence type="predicted"/>
<evidence type="ECO:0000313" key="2">
    <source>
        <dbReference type="EMBL" id="KDQ18480.1"/>
    </source>
</evidence>
<feature type="region of interest" description="Disordered" evidence="1">
    <location>
        <begin position="15"/>
        <end position="42"/>
    </location>
</feature>
<dbReference type="HOGENOM" id="CLU_2346421_0_0_1"/>